<evidence type="ECO:0008006" key="4">
    <source>
        <dbReference type="Google" id="ProtNLM"/>
    </source>
</evidence>
<feature type="transmembrane region" description="Helical" evidence="1">
    <location>
        <begin position="26"/>
        <end position="49"/>
    </location>
</feature>
<name>W6XRH2_COCC2</name>
<keyword evidence="1" id="KW-0812">Transmembrane</keyword>
<dbReference type="HOGENOM" id="CLU_001265_1_4_1"/>
<evidence type="ECO:0000313" key="3">
    <source>
        <dbReference type="Proteomes" id="UP000053841"/>
    </source>
</evidence>
<dbReference type="EMBL" id="KI964835">
    <property type="protein sequence ID" value="EUC28188.1"/>
    <property type="molecule type" value="Genomic_DNA"/>
</dbReference>
<reference evidence="2 3" key="1">
    <citation type="journal article" date="2013" name="PLoS Genet.">
        <title>Comparative genome structure, secondary metabolite, and effector coding capacity across Cochliobolus pathogens.</title>
        <authorList>
            <person name="Condon B.J."/>
            <person name="Leng Y."/>
            <person name="Wu D."/>
            <person name="Bushley K.E."/>
            <person name="Ohm R.A."/>
            <person name="Otillar R."/>
            <person name="Martin J."/>
            <person name="Schackwitz W."/>
            <person name="Grimwood J."/>
            <person name="MohdZainudin N."/>
            <person name="Xue C."/>
            <person name="Wang R."/>
            <person name="Manning V.A."/>
            <person name="Dhillon B."/>
            <person name="Tu Z.J."/>
            <person name="Steffenson B.J."/>
            <person name="Salamov A."/>
            <person name="Sun H."/>
            <person name="Lowry S."/>
            <person name="LaButti K."/>
            <person name="Han J."/>
            <person name="Copeland A."/>
            <person name="Lindquist E."/>
            <person name="Barry K."/>
            <person name="Schmutz J."/>
            <person name="Baker S.E."/>
            <person name="Ciuffetti L.M."/>
            <person name="Grigoriev I.V."/>
            <person name="Zhong S."/>
            <person name="Turgeon B.G."/>
        </authorList>
    </citation>
    <scope>NUCLEOTIDE SEQUENCE [LARGE SCALE GENOMIC DNA]</scope>
    <source>
        <strain evidence="2 3">26-R-13</strain>
    </source>
</reference>
<feature type="transmembrane region" description="Helical" evidence="1">
    <location>
        <begin position="91"/>
        <end position="108"/>
    </location>
</feature>
<dbReference type="SUPFAM" id="SSF103473">
    <property type="entry name" value="MFS general substrate transporter"/>
    <property type="match status" value="1"/>
</dbReference>
<dbReference type="OrthoDB" id="5667at2759"/>
<keyword evidence="1" id="KW-1133">Transmembrane helix</keyword>
<protein>
    <recommendedName>
        <fullName evidence="4">Major facilitator superfamily (MFS) profile domain-containing protein</fullName>
    </recommendedName>
</protein>
<dbReference type="Gene3D" id="1.20.1250.20">
    <property type="entry name" value="MFS general substrate transporter like domains"/>
    <property type="match status" value="1"/>
</dbReference>
<accession>W6XRH2</accession>
<keyword evidence="1" id="KW-0472">Membrane</keyword>
<dbReference type="InterPro" id="IPR036259">
    <property type="entry name" value="MFS_trans_sf"/>
</dbReference>
<proteinExistence type="predicted"/>
<dbReference type="KEGG" id="bze:COCCADRAFT_41252"/>
<dbReference type="Proteomes" id="UP000053841">
    <property type="component" value="Unassembled WGS sequence"/>
</dbReference>
<feature type="transmembrane region" description="Helical" evidence="1">
    <location>
        <begin position="61"/>
        <end position="79"/>
    </location>
</feature>
<evidence type="ECO:0000313" key="2">
    <source>
        <dbReference type="EMBL" id="EUC28188.1"/>
    </source>
</evidence>
<keyword evidence="3" id="KW-1185">Reference proteome</keyword>
<sequence length="122" mass="12678">MFAFAGISTEGVMLCFNEPHTNVGTVVFSVFFSFVSGTIISAGTAAISTRTQNPQNIGTHMGMYIGTAGFTVSIGPPVNGAQVDNSSGFEQVGIFSGIVSLVGDVLMLNRKLVTNRGILGKV</sequence>
<dbReference type="AlphaFoldDB" id="W6XRH2"/>
<gene>
    <name evidence="2" type="ORF">COCCADRAFT_41252</name>
</gene>
<organism evidence="2 3">
    <name type="scientific">Cochliobolus carbonum (strain 26-R-13)</name>
    <name type="common">Maize leaf spot fungus</name>
    <name type="synonym">Bipolaris zeicola</name>
    <dbReference type="NCBI Taxonomy" id="930089"/>
    <lineage>
        <taxon>Eukaryota</taxon>
        <taxon>Fungi</taxon>
        <taxon>Dikarya</taxon>
        <taxon>Ascomycota</taxon>
        <taxon>Pezizomycotina</taxon>
        <taxon>Dothideomycetes</taxon>
        <taxon>Pleosporomycetidae</taxon>
        <taxon>Pleosporales</taxon>
        <taxon>Pleosporineae</taxon>
        <taxon>Pleosporaceae</taxon>
        <taxon>Bipolaris</taxon>
    </lineage>
</organism>
<evidence type="ECO:0000256" key="1">
    <source>
        <dbReference type="SAM" id="Phobius"/>
    </source>
</evidence>
<dbReference type="RefSeq" id="XP_007717510.1">
    <property type="nucleotide sequence ID" value="XM_007719320.1"/>
</dbReference>
<dbReference type="GeneID" id="19149431"/>